<protein>
    <submittedName>
        <fullName evidence="1">Uncharacterized protein</fullName>
    </submittedName>
</protein>
<gene>
    <name evidence="1" type="primary">g12499</name>
    <name evidence="1" type="ORF">NpPPO83_00012499</name>
</gene>
<proteinExistence type="predicted"/>
<keyword evidence="2" id="KW-1185">Reference proteome</keyword>
<accession>A0ACB5S9D9</accession>
<dbReference type="EMBL" id="BSXG01000211">
    <property type="protein sequence ID" value="GME31734.1"/>
    <property type="molecule type" value="Genomic_DNA"/>
</dbReference>
<evidence type="ECO:0000313" key="2">
    <source>
        <dbReference type="Proteomes" id="UP001165186"/>
    </source>
</evidence>
<evidence type="ECO:0000313" key="1">
    <source>
        <dbReference type="EMBL" id="GME31734.1"/>
    </source>
</evidence>
<comment type="caution">
    <text evidence="1">The sequence shown here is derived from an EMBL/GenBank/DDBJ whole genome shotgun (WGS) entry which is preliminary data.</text>
</comment>
<sequence>MEELIEVSPPPSLASRMKGYESAIELHLVPDAPAILRLDGHAFSKFTAPFRKSFDERLHTAMVNTCADLLGAWPAASLAYTQSDEITLVFPNGVGHFNERAMKIASLAAGFCSVHFQSNLVAALAETPEPAVKGFTLGNAMGRYSPPLPYFDGRIFNVPSPEECVNNILWRCRGDAIRNSVAAFARSLFSTTQLHGKHTDEMIEMAKREKGIVYEDAVPKWAMEGSMVKRALVYIEGVDGKTGEKTLATRTKMR</sequence>
<name>A0ACB5S9D9_9PEZI</name>
<organism evidence="1 2">
    <name type="scientific">Neofusicoccum parvum</name>
    <dbReference type="NCBI Taxonomy" id="310453"/>
    <lineage>
        <taxon>Eukaryota</taxon>
        <taxon>Fungi</taxon>
        <taxon>Dikarya</taxon>
        <taxon>Ascomycota</taxon>
        <taxon>Pezizomycotina</taxon>
        <taxon>Dothideomycetes</taxon>
        <taxon>Dothideomycetes incertae sedis</taxon>
        <taxon>Botryosphaeriales</taxon>
        <taxon>Botryosphaeriaceae</taxon>
        <taxon>Neofusicoccum</taxon>
    </lineage>
</organism>
<dbReference type="Proteomes" id="UP001165186">
    <property type="component" value="Unassembled WGS sequence"/>
</dbReference>
<reference evidence="1" key="1">
    <citation type="submission" date="2024-09" db="EMBL/GenBank/DDBJ databases">
        <title>Draft Genome Sequences of Neofusicoccum parvum.</title>
        <authorList>
            <person name="Ashida A."/>
            <person name="Camagna M."/>
            <person name="Tanaka A."/>
            <person name="Takemoto D."/>
        </authorList>
    </citation>
    <scope>NUCLEOTIDE SEQUENCE</scope>
    <source>
        <strain evidence="1">PPO83</strain>
    </source>
</reference>